<comment type="caution">
    <text evidence="3">The sequence shown here is derived from an EMBL/GenBank/DDBJ whole genome shotgun (WGS) entry which is preliminary data.</text>
</comment>
<proteinExistence type="inferred from homology"/>
<evidence type="ECO:0000256" key="2">
    <source>
        <dbReference type="ARBA" id="ARBA00023239"/>
    </source>
</evidence>
<evidence type="ECO:0000256" key="1">
    <source>
        <dbReference type="ARBA" id="ARBA00005254"/>
    </source>
</evidence>
<evidence type="ECO:0008006" key="4">
    <source>
        <dbReference type="Google" id="ProtNLM"/>
    </source>
</evidence>
<organism evidence="3">
    <name type="scientific">marine sediment metagenome</name>
    <dbReference type="NCBI Taxonomy" id="412755"/>
    <lineage>
        <taxon>unclassified sequences</taxon>
        <taxon>metagenomes</taxon>
        <taxon>ecological metagenomes</taxon>
    </lineage>
</organism>
<reference evidence="3" key="1">
    <citation type="journal article" date="2014" name="Front. Microbiol.">
        <title>High frequency of phylogenetically diverse reductive dehalogenase-homologous genes in deep subseafloor sedimentary metagenomes.</title>
        <authorList>
            <person name="Kawai M."/>
            <person name="Futagami T."/>
            <person name="Toyoda A."/>
            <person name="Takaki Y."/>
            <person name="Nishi S."/>
            <person name="Hori S."/>
            <person name="Arai W."/>
            <person name="Tsubouchi T."/>
            <person name="Morono Y."/>
            <person name="Uchiyama I."/>
            <person name="Ito T."/>
            <person name="Fujiyama A."/>
            <person name="Inagaki F."/>
            <person name="Takami H."/>
        </authorList>
    </citation>
    <scope>NUCLEOTIDE SEQUENCE</scope>
    <source>
        <strain evidence="3">Expedition CK06-06</strain>
    </source>
</reference>
<sequence>MLVSSFSVTKQKQIIDAQEAYCIGLVNRVTPLDEPVPTARELAEAVYEVGPPTVRTAKEAMVIGMSMSLEEGLRLESTLTPAVVYSRDFEEGITAFTEKRKPIFEGR</sequence>
<dbReference type="GO" id="GO:0016836">
    <property type="term" value="F:hydro-lyase activity"/>
    <property type="evidence" value="ECO:0007669"/>
    <property type="project" value="UniProtKB-ARBA"/>
</dbReference>
<dbReference type="SUPFAM" id="SSF52096">
    <property type="entry name" value="ClpP/crotonase"/>
    <property type="match status" value="1"/>
</dbReference>
<dbReference type="AlphaFoldDB" id="X0WPL2"/>
<comment type="similarity">
    <text evidence="1">Belongs to the enoyl-CoA hydratase/isomerase family.</text>
</comment>
<protein>
    <recommendedName>
        <fullName evidence="4">Enoyl-CoA hydratase/isomerase</fullName>
    </recommendedName>
</protein>
<dbReference type="PANTHER" id="PTHR11941">
    <property type="entry name" value="ENOYL-COA HYDRATASE-RELATED"/>
    <property type="match status" value="1"/>
</dbReference>
<dbReference type="EMBL" id="BARS01046785">
    <property type="protein sequence ID" value="GAG32924.1"/>
    <property type="molecule type" value="Genomic_DNA"/>
</dbReference>
<dbReference type="Gene3D" id="3.90.226.10">
    <property type="entry name" value="2-enoyl-CoA Hydratase, Chain A, domain 1"/>
    <property type="match status" value="1"/>
</dbReference>
<dbReference type="InterPro" id="IPR029045">
    <property type="entry name" value="ClpP/crotonase-like_dom_sf"/>
</dbReference>
<evidence type="ECO:0000313" key="3">
    <source>
        <dbReference type="EMBL" id="GAG32924.1"/>
    </source>
</evidence>
<keyword evidence="2" id="KW-0456">Lyase</keyword>
<accession>X0WPL2</accession>
<dbReference type="FunFam" id="1.10.12.10:FF:000001">
    <property type="entry name" value="Probable enoyl-CoA hydratase, mitochondrial"/>
    <property type="match status" value="1"/>
</dbReference>
<dbReference type="Pfam" id="PF00378">
    <property type="entry name" value="ECH_1"/>
    <property type="match status" value="1"/>
</dbReference>
<dbReference type="InterPro" id="IPR001753">
    <property type="entry name" value="Enoyl-CoA_hydra/iso"/>
</dbReference>
<name>X0WPL2_9ZZZZ</name>
<dbReference type="PANTHER" id="PTHR11941:SF54">
    <property type="entry name" value="ENOYL-COA HYDRATASE, MITOCHONDRIAL"/>
    <property type="match status" value="1"/>
</dbReference>
<gene>
    <name evidence="3" type="ORF">S01H1_70360</name>
</gene>
<dbReference type="GO" id="GO:0006635">
    <property type="term" value="P:fatty acid beta-oxidation"/>
    <property type="evidence" value="ECO:0007669"/>
    <property type="project" value="TreeGrafter"/>
</dbReference>